<keyword evidence="6" id="KW-0106">Calcium</keyword>
<feature type="domain" description="HP" evidence="10">
    <location>
        <begin position="734"/>
        <end position="801"/>
    </location>
</feature>
<sequence>MMSNDSQDTFKNVRPKTGIQIWTINKMQMVPVLPKGFGNFFEGDCYIVLYVRSSQSAHIHYWIGKASSQDEQGAAAIYVTQLDEHLGGSPVQHREVQGNESPKFRSYFRNGLIYKKGGVASGFDHVDTNAYNVLRLLHVKGRKHVIATEVWRSNRREKLKAVLLANDIRDRERGGRAQIGVVEGGDEDSSPELMKAMMAVLGQRSGPVKGATGDDTPDREPNTNVRLYHVFENSGNLVIQEVATQPLTQDLLRSTDCYILDQRGSSVMVWKGKQASKLERQEAFNRALGYIKAKNYPSNTKVEVMTEGGESVMFKQLFKSWREKGQTWGLGTTYSMGKIENENSNTKGCFTLWRSNYTENHLPLQEVNPTTYGQFYGGDCYLVLYSYQKSGHHQYILYMWQGCHATTDEITACAYQAVNIDNKYNGAPVQVRVVMGKEPRHFLAIFKGKLIIFEGGTGRPSIVNPDRGVRLFQLRGTEKLNTKATEVLARTSSLNSNDVFLLQTNRICYLWYGKGCSGDEREMGRAMSDVLSKQAKQVVMEGQEPAEFWVALGGKAPYASDKRLQKEELFYIPRLFECSNQTGWFKMTEVYDFTQSDLDEEDVMMLDTWEEVFLWIGNLANKQETKESWNCVHDYLRTHPAGRDTDTPIIFVKQGYEPPTFTGWFNAWDPHKWSTAGSIYVAPGGPSSSPPFYRVHSNLTSTPTSPTSPSTTLNPLPSRFPPSFSAGGPSYPSTGGSGAYVDPKLLVNMCASDLPQGVDPGRKEDYLSDVDFQNLLGTSRMDFDHLPKWRQTELKKKAGLF</sequence>
<dbReference type="Pfam" id="PF00626">
    <property type="entry name" value="Gelsolin"/>
    <property type="match status" value="5"/>
</dbReference>
<dbReference type="FunFam" id="3.40.20.10:FF:000005">
    <property type="entry name" value="Gelsolin"/>
    <property type="match status" value="1"/>
</dbReference>
<dbReference type="GO" id="GO:0051016">
    <property type="term" value="P:barbed-end actin filament capping"/>
    <property type="evidence" value="ECO:0007669"/>
    <property type="project" value="TreeGrafter"/>
</dbReference>
<comment type="similarity">
    <text evidence="2">Belongs to the villin/gelsolin family.</text>
</comment>
<evidence type="ECO:0000256" key="9">
    <source>
        <dbReference type="SAM" id="MobiDB-lite"/>
    </source>
</evidence>
<accession>A0A3Q4B4W4</accession>
<keyword evidence="7" id="KW-0009">Actin-binding</keyword>
<dbReference type="Proteomes" id="UP000261620">
    <property type="component" value="Unplaced"/>
</dbReference>
<evidence type="ECO:0000256" key="1">
    <source>
        <dbReference type="ARBA" id="ARBA00004245"/>
    </source>
</evidence>
<keyword evidence="8" id="KW-0206">Cytoskeleton</keyword>
<dbReference type="GO" id="GO:0008154">
    <property type="term" value="P:actin polymerization or depolymerization"/>
    <property type="evidence" value="ECO:0007669"/>
    <property type="project" value="TreeGrafter"/>
</dbReference>
<name>A0A3Q4B4W4_MOLML</name>
<dbReference type="CDD" id="cd11288">
    <property type="entry name" value="gelsolin_S5_like"/>
    <property type="match status" value="1"/>
</dbReference>
<dbReference type="SUPFAM" id="SSF47050">
    <property type="entry name" value="VHP, Villin headpiece domain"/>
    <property type="match status" value="1"/>
</dbReference>
<feature type="region of interest" description="Disordered" evidence="9">
    <location>
        <begin position="697"/>
        <end position="716"/>
    </location>
</feature>
<dbReference type="AlphaFoldDB" id="A0A3Q4B4W4"/>
<evidence type="ECO:0000256" key="7">
    <source>
        <dbReference type="ARBA" id="ARBA00023203"/>
    </source>
</evidence>
<evidence type="ECO:0000256" key="5">
    <source>
        <dbReference type="ARBA" id="ARBA00022737"/>
    </source>
</evidence>
<dbReference type="FunFam" id="3.40.20.10:FF:000001">
    <property type="entry name" value="Gelsolin"/>
    <property type="match status" value="1"/>
</dbReference>
<dbReference type="InterPro" id="IPR036886">
    <property type="entry name" value="Villin_headpiece_dom_sf"/>
</dbReference>
<dbReference type="Gene3D" id="3.40.20.10">
    <property type="entry name" value="Severin"/>
    <property type="match status" value="6"/>
</dbReference>
<organism evidence="11 12">
    <name type="scientific">Mola mola</name>
    <name type="common">Ocean sunfish</name>
    <name type="synonym">Tetraodon mola</name>
    <dbReference type="NCBI Taxonomy" id="94237"/>
    <lineage>
        <taxon>Eukaryota</taxon>
        <taxon>Metazoa</taxon>
        <taxon>Chordata</taxon>
        <taxon>Craniata</taxon>
        <taxon>Vertebrata</taxon>
        <taxon>Euteleostomi</taxon>
        <taxon>Actinopterygii</taxon>
        <taxon>Neopterygii</taxon>
        <taxon>Teleostei</taxon>
        <taxon>Neoteleostei</taxon>
        <taxon>Acanthomorphata</taxon>
        <taxon>Eupercaria</taxon>
        <taxon>Tetraodontiformes</taxon>
        <taxon>Molidae</taxon>
        <taxon>Mola</taxon>
    </lineage>
</organism>
<keyword evidence="3" id="KW-0117">Actin capping</keyword>
<dbReference type="GO" id="GO:0051015">
    <property type="term" value="F:actin filament binding"/>
    <property type="evidence" value="ECO:0007669"/>
    <property type="project" value="InterPro"/>
</dbReference>
<evidence type="ECO:0000256" key="2">
    <source>
        <dbReference type="ARBA" id="ARBA00008418"/>
    </source>
</evidence>
<dbReference type="SMART" id="SM00153">
    <property type="entry name" value="VHP"/>
    <property type="match status" value="1"/>
</dbReference>
<reference evidence="11" key="1">
    <citation type="submission" date="2025-08" db="UniProtKB">
        <authorList>
            <consortium name="Ensembl"/>
        </authorList>
    </citation>
    <scope>IDENTIFICATION</scope>
</reference>
<dbReference type="CDD" id="cd11290">
    <property type="entry name" value="gelsolin_S1_like"/>
    <property type="match status" value="1"/>
</dbReference>
<dbReference type="InterPro" id="IPR003128">
    <property type="entry name" value="Villin_headpiece"/>
</dbReference>
<evidence type="ECO:0000313" key="12">
    <source>
        <dbReference type="Proteomes" id="UP000261620"/>
    </source>
</evidence>
<dbReference type="PRINTS" id="PR00597">
    <property type="entry name" value="GELSOLIN"/>
</dbReference>
<dbReference type="PROSITE" id="PS51089">
    <property type="entry name" value="HP"/>
    <property type="match status" value="1"/>
</dbReference>
<dbReference type="SUPFAM" id="SSF55753">
    <property type="entry name" value="Actin depolymerizing proteins"/>
    <property type="match status" value="6"/>
</dbReference>
<dbReference type="Ensembl" id="ENSMMOT00000012817.1">
    <property type="protein sequence ID" value="ENSMMOP00000012610.1"/>
    <property type="gene ID" value="ENSMMOG00000009683.1"/>
</dbReference>
<dbReference type="SMART" id="SM00262">
    <property type="entry name" value="GEL"/>
    <property type="match status" value="5"/>
</dbReference>
<keyword evidence="5" id="KW-0677">Repeat</keyword>
<dbReference type="GO" id="GO:0005737">
    <property type="term" value="C:cytoplasm"/>
    <property type="evidence" value="ECO:0007669"/>
    <property type="project" value="TreeGrafter"/>
</dbReference>
<protein>
    <recommendedName>
        <fullName evidence="10">HP domain-containing protein</fullName>
    </recommendedName>
</protein>
<dbReference type="PANTHER" id="PTHR11977:SF30">
    <property type="entry name" value="VILLIN-LIKE PROTEIN"/>
    <property type="match status" value="1"/>
</dbReference>
<evidence type="ECO:0000313" key="11">
    <source>
        <dbReference type="Ensembl" id="ENSMMOP00000012610.1"/>
    </source>
</evidence>
<evidence type="ECO:0000256" key="6">
    <source>
        <dbReference type="ARBA" id="ARBA00022837"/>
    </source>
</evidence>
<keyword evidence="12" id="KW-1185">Reference proteome</keyword>
<dbReference type="FunFam" id="3.40.20.10:FF:000002">
    <property type="entry name" value="Gelsolin"/>
    <property type="match status" value="1"/>
</dbReference>
<comment type="subcellular location">
    <subcellularLocation>
        <location evidence="1">Cytoplasm</location>
        <location evidence="1">Cytoskeleton</location>
    </subcellularLocation>
</comment>
<dbReference type="CDD" id="cd11293">
    <property type="entry name" value="gelsolin_S4_like"/>
    <property type="match status" value="1"/>
</dbReference>
<evidence type="ECO:0000259" key="10">
    <source>
        <dbReference type="PROSITE" id="PS51089"/>
    </source>
</evidence>
<proteinExistence type="inferred from homology"/>
<dbReference type="Gene3D" id="1.10.950.10">
    <property type="entry name" value="Villin headpiece domain"/>
    <property type="match status" value="1"/>
</dbReference>
<keyword evidence="4" id="KW-0963">Cytoplasm</keyword>
<dbReference type="GO" id="GO:0015629">
    <property type="term" value="C:actin cytoskeleton"/>
    <property type="evidence" value="ECO:0007669"/>
    <property type="project" value="TreeGrafter"/>
</dbReference>
<dbReference type="InterPro" id="IPR007122">
    <property type="entry name" value="Villin/Gelsolin"/>
</dbReference>
<dbReference type="InterPro" id="IPR007123">
    <property type="entry name" value="Gelsolin-like_dom"/>
</dbReference>
<evidence type="ECO:0000256" key="8">
    <source>
        <dbReference type="ARBA" id="ARBA00023212"/>
    </source>
</evidence>
<dbReference type="Pfam" id="PF02209">
    <property type="entry name" value="VHP"/>
    <property type="match status" value="1"/>
</dbReference>
<dbReference type="InterPro" id="IPR029006">
    <property type="entry name" value="ADF-H/Gelsolin-like_dom_sf"/>
</dbReference>
<dbReference type="CDD" id="cd11291">
    <property type="entry name" value="gelsolin_S6_like"/>
    <property type="match status" value="1"/>
</dbReference>
<dbReference type="GO" id="GO:0051014">
    <property type="term" value="P:actin filament severing"/>
    <property type="evidence" value="ECO:0007669"/>
    <property type="project" value="TreeGrafter"/>
</dbReference>
<dbReference type="GO" id="GO:0005546">
    <property type="term" value="F:phosphatidylinositol-4,5-bisphosphate binding"/>
    <property type="evidence" value="ECO:0007669"/>
    <property type="project" value="TreeGrafter"/>
</dbReference>
<dbReference type="PANTHER" id="PTHR11977">
    <property type="entry name" value="VILLIN"/>
    <property type="match status" value="1"/>
</dbReference>
<evidence type="ECO:0000256" key="3">
    <source>
        <dbReference type="ARBA" id="ARBA00022467"/>
    </source>
</evidence>
<reference evidence="11" key="2">
    <citation type="submission" date="2025-09" db="UniProtKB">
        <authorList>
            <consortium name="Ensembl"/>
        </authorList>
    </citation>
    <scope>IDENTIFICATION</scope>
</reference>
<dbReference type="CDD" id="cd11292">
    <property type="entry name" value="gelsolin_S3_like"/>
    <property type="match status" value="1"/>
</dbReference>
<evidence type="ECO:0000256" key="4">
    <source>
        <dbReference type="ARBA" id="ARBA00022490"/>
    </source>
</evidence>